<proteinExistence type="predicted"/>
<evidence type="ECO:0008006" key="4">
    <source>
        <dbReference type="Google" id="ProtNLM"/>
    </source>
</evidence>
<name>C7NN56_HALUD</name>
<dbReference type="AlphaFoldDB" id="C7NN56"/>
<feature type="transmembrane region" description="Helical" evidence="1">
    <location>
        <begin position="96"/>
        <end position="116"/>
    </location>
</feature>
<sequence length="166" mass="16902">MPLTPFHLGPAVLLGSLATRRLNLPAICLGSVVIDVRAVLVIFGPLEPPTHGPLTTLPGGAGVAAAVTIAVLAGYELAGPSIERYGLDVRWSRSSVAAGALVGAWSHVVLDAVLYTDARPLAPLVGNPLLGLLSPTVVYAGCVLAGGVGIGLYWLHSARGEAGVWT</sequence>
<dbReference type="eggNOG" id="arCOG04797">
    <property type="taxonomic scope" value="Archaea"/>
</dbReference>
<feature type="transmembrane region" description="Helical" evidence="1">
    <location>
        <begin position="136"/>
        <end position="155"/>
    </location>
</feature>
<dbReference type="GeneID" id="8383555"/>
<organism evidence="2 3">
    <name type="scientific">Halorhabdus utahensis (strain DSM 12940 / JCM 11049 / AX-2)</name>
    <dbReference type="NCBI Taxonomy" id="519442"/>
    <lineage>
        <taxon>Archaea</taxon>
        <taxon>Methanobacteriati</taxon>
        <taxon>Methanobacteriota</taxon>
        <taxon>Stenosarchaea group</taxon>
        <taxon>Halobacteria</taxon>
        <taxon>Halobacteriales</taxon>
        <taxon>Haloarculaceae</taxon>
        <taxon>Halorhabdus</taxon>
    </lineage>
</organism>
<keyword evidence="1" id="KW-0812">Transmembrane</keyword>
<accession>C7NN56</accession>
<keyword evidence="3" id="KW-1185">Reference proteome</keyword>
<protein>
    <recommendedName>
        <fullName evidence="4">Membrane-bound metal-dependent hydrolase</fullName>
    </recommendedName>
</protein>
<dbReference type="Proteomes" id="UP000002071">
    <property type="component" value="Chromosome"/>
</dbReference>
<dbReference type="OrthoDB" id="271811at2157"/>
<dbReference type="EMBL" id="CP001687">
    <property type="protein sequence ID" value="ACV11456.1"/>
    <property type="molecule type" value="Genomic_DNA"/>
</dbReference>
<keyword evidence="1" id="KW-1133">Transmembrane helix</keyword>
<keyword evidence="1" id="KW-0472">Membrane</keyword>
<reference evidence="2 3" key="1">
    <citation type="journal article" date="2009" name="Stand. Genomic Sci.">
        <title>Complete genome sequence of Halorhabdus utahensis type strain (AX-2).</title>
        <authorList>
            <person name="Anderson I."/>
            <person name="Tindall B.J."/>
            <person name="Pomrenke H."/>
            <person name="Goker M."/>
            <person name="Lapidus A."/>
            <person name="Nolan M."/>
            <person name="Copeland A."/>
            <person name="Glavina Del Rio T."/>
            <person name="Chen F."/>
            <person name="Tice H."/>
            <person name="Cheng J.F."/>
            <person name="Lucas S."/>
            <person name="Chertkov O."/>
            <person name="Bruce D."/>
            <person name="Brettin T."/>
            <person name="Detter J.C."/>
            <person name="Han C."/>
            <person name="Goodwin L."/>
            <person name="Land M."/>
            <person name="Hauser L."/>
            <person name="Chang Y.J."/>
            <person name="Jeffries C.D."/>
            <person name="Pitluck S."/>
            <person name="Pati A."/>
            <person name="Mavromatis K."/>
            <person name="Ivanova N."/>
            <person name="Ovchinnikova G."/>
            <person name="Chen A."/>
            <person name="Palaniappan K."/>
            <person name="Chain P."/>
            <person name="Rohde M."/>
            <person name="Bristow J."/>
            <person name="Eisen J.A."/>
            <person name="Markowitz V."/>
            <person name="Hugenholtz P."/>
            <person name="Kyrpides N.C."/>
            <person name="Klenk H.P."/>
        </authorList>
    </citation>
    <scope>NUCLEOTIDE SEQUENCE [LARGE SCALE GENOMIC DNA]</scope>
    <source>
        <strain evidence="3">DSM 12940 / JCM 11049 / AX-2</strain>
    </source>
</reference>
<evidence type="ECO:0000313" key="2">
    <source>
        <dbReference type="EMBL" id="ACV11456.1"/>
    </source>
</evidence>
<dbReference type="KEGG" id="hut:Huta_1280"/>
<evidence type="ECO:0000313" key="3">
    <source>
        <dbReference type="Proteomes" id="UP000002071"/>
    </source>
</evidence>
<evidence type="ECO:0000256" key="1">
    <source>
        <dbReference type="SAM" id="Phobius"/>
    </source>
</evidence>
<feature type="transmembrane region" description="Helical" evidence="1">
    <location>
        <begin position="56"/>
        <end position="75"/>
    </location>
</feature>
<dbReference type="RefSeq" id="WP_015789030.1">
    <property type="nucleotide sequence ID" value="NC_013158.1"/>
</dbReference>
<gene>
    <name evidence="2" type="ordered locus">Huta_1280</name>
</gene>
<dbReference type="HOGENOM" id="CLU_130792_0_0_2"/>